<keyword evidence="2" id="KW-1185">Reference proteome</keyword>
<sequence>MLHVGISAIASSSKQSDRIRAKFSLHVGISAIAHTKIQTYASVEVVPRLEQELKEVVCERSLIGLLHSRSNRSYPKLQRIDEITLHWLMPYLHPDQ</sequence>
<dbReference type="EMBL" id="JAMPKK010000108">
    <property type="protein sequence ID" value="MEP0868073.1"/>
    <property type="molecule type" value="Genomic_DNA"/>
</dbReference>
<protein>
    <submittedName>
        <fullName evidence="1">Uncharacterized protein</fullName>
    </submittedName>
</protein>
<reference evidence="1 2" key="1">
    <citation type="submission" date="2022-04" db="EMBL/GenBank/DDBJ databases">
        <title>Positive selection, recombination, and allopatry shape intraspecific diversity of widespread and dominant cyanobacteria.</title>
        <authorList>
            <person name="Wei J."/>
            <person name="Shu W."/>
            <person name="Hu C."/>
        </authorList>
    </citation>
    <scope>NUCLEOTIDE SEQUENCE [LARGE SCALE GENOMIC DNA]</scope>
    <source>
        <strain evidence="1 2">GB2-A5</strain>
    </source>
</reference>
<gene>
    <name evidence="1" type="ORF">NDI37_26915</name>
</gene>
<accession>A0ABV0JXI0</accession>
<name>A0ABV0JXI0_9CYAN</name>
<evidence type="ECO:0000313" key="2">
    <source>
        <dbReference type="Proteomes" id="UP001442494"/>
    </source>
</evidence>
<dbReference type="RefSeq" id="WP_190417962.1">
    <property type="nucleotide sequence ID" value="NZ_JAMPKK010000108.1"/>
</dbReference>
<organism evidence="1 2">
    <name type="scientific">Funiculus sociatus GB2-A5</name>
    <dbReference type="NCBI Taxonomy" id="2933946"/>
    <lineage>
        <taxon>Bacteria</taxon>
        <taxon>Bacillati</taxon>
        <taxon>Cyanobacteriota</taxon>
        <taxon>Cyanophyceae</taxon>
        <taxon>Coleofasciculales</taxon>
        <taxon>Coleofasciculaceae</taxon>
        <taxon>Funiculus</taxon>
    </lineage>
</organism>
<proteinExistence type="predicted"/>
<dbReference type="Proteomes" id="UP001442494">
    <property type="component" value="Unassembled WGS sequence"/>
</dbReference>
<evidence type="ECO:0000313" key="1">
    <source>
        <dbReference type="EMBL" id="MEP0868073.1"/>
    </source>
</evidence>
<comment type="caution">
    <text evidence="1">The sequence shown here is derived from an EMBL/GenBank/DDBJ whole genome shotgun (WGS) entry which is preliminary data.</text>
</comment>